<name>A0A6G1ITZ3_9PLEO</name>
<dbReference type="AlphaFoldDB" id="A0A6G1ITZ3"/>
<keyword evidence="2" id="KW-1185">Reference proteome</keyword>
<accession>A0A6G1ITZ3</accession>
<dbReference type="Proteomes" id="UP000799291">
    <property type="component" value="Unassembled WGS sequence"/>
</dbReference>
<protein>
    <submittedName>
        <fullName evidence="1">Uncharacterized protein</fullName>
    </submittedName>
</protein>
<proteinExistence type="predicted"/>
<reference evidence="1" key="1">
    <citation type="journal article" date="2020" name="Stud. Mycol.">
        <title>101 Dothideomycetes genomes: a test case for predicting lifestyles and emergence of pathogens.</title>
        <authorList>
            <person name="Haridas S."/>
            <person name="Albert R."/>
            <person name="Binder M."/>
            <person name="Bloem J."/>
            <person name="Labutti K."/>
            <person name="Salamov A."/>
            <person name="Andreopoulos B."/>
            <person name="Baker S."/>
            <person name="Barry K."/>
            <person name="Bills G."/>
            <person name="Bluhm B."/>
            <person name="Cannon C."/>
            <person name="Castanera R."/>
            <person name="Culley D."/>
            <person name="Daum C."/>
            <person name="Ezra D."/>
            <person name="Gonzalez J."/>
            <person name="Henrissat B."/>
            <person name="Kuo A."/>
            <person name="Liang C."/>
            <person name="Lipzen A."/>
            <person name="Lutzoni F."/>
            <person name="Magnuson J."/>
            <person name="Mondo S."/>
            <person name="Nolan M."/>
            <person name="Ohm R."/>
            <person name="Pangilinan J."/>
            <person name="Park H.-J."/>
            <person name="Ramirez L."/>
            <person name="Alfaro M."/>
            <person name="Sun H."/>
            <person name="Tritt A."/>
            <person name="Yoshinaga Y."/>
            <person name="Zwiers L.-H."/>
            <person name="Turgeon B."/>
            <person name="Goodwin S."/>
            <person name="Spatafora J."/>
            <person name="Crous P."/>
            <person name="Grigoriev I."/>
        </authorList>
    </citation>
    <scope>NUCLEOTIDE SEQUENCE</scope>
    <source>
        <strain evidence="1">CBS 122367</strain>
    </source>
</reference>
<dbReference type="EMBL" id="MU005591">
    <property type="protein sequence ID" value="KAF2681450.1"/>
    <property type="molecule type" value="Genomic_DNA"/>
</dbReference>
<sequence length="175" mass="19635">MPFHGEMRGLGVVAYRAVQIGIPSKLYMTLLRPMESLKCMSVRRPVTAPSGVTGARTAEFRATRLQPEFSEIVVVMRARTGLGETASMWRSVARPSSSRPRRIICFLTGGIERILGGEDGDEGLLHTNLGLIWVQQARIPCLYGLQLPGQLSVNFITLRTETYWLFCFLCQERFI</sequence>
<evidence type="ECO:0000313" key="1">
    <source>
        <dbReference type="EMBL" id="KAF2681450.1"/>
    </source>
</evidence>
<organism evidence="1 2">
    <name type="scientific">Lentithecium fluviatile CBS 122367</name>
    <dbReference type="NCBI Taxonomy" id="1168545"/>
    <lineage>
        <taxon>Eukaryota</taxon>
        <taxon>Fungi</taxon>
        <taxon>Dikarya</taxon>
        <taxon>Ascomycota</taxon>
        <taxon>Pezizomycotina</taxon>
        <taxon>Dothideomycetes</taxon>
        <taxon>Pleosporomycetidae</taxon>
        <taxon>Pleosporales</taxon>
        <taxon>Massarineae</taxon>
        <taxon>Lentitheciaceae</taxon>
        <taxon>Lentithecium</taxon>
    </lineage>
</organism>
<gene>
    <name evidence="1" type="ORF">K458DRAFT_457032</name>
</gene>
<evidence type="ECO:0000313" key="2">
    <source>
        <dbReference type="Proteomes" id="UP000799291"/>
    </source>
</evidence>